<dbReference type="EMBL" id="CM001196">
    <property type="protein sequence ID" value="EGP91647.1"/>
    <property type="molecule type" value="Genomic_DNA"/>
</dbReference>
<evidence type="ECO:0000259" key="1">
    <source>
        <dbReference type="Pfam" id="PF06985"/>
    </source>
</evidence>
<feature type="domain" description="Heterokaryon incompatibility" evidence="1">
    <location>
        <begin position="40"/>
        <end position="122"/>
    </location>
</feature>
<organism evidence="2 3">
    <name type="scientific">Zymoseptoria tritici (strain CBS 115943 / IPO323)</name>
    <name type="common">Speckled leaf blotch fungus</name>
    <name type="synonym">Septoria tritici</name>
    <dbReference type="NCBI Taxonomy" id="336722"/>
    <lineage>
        <taxon>Eukaryota</taxon>
        <taxon>Fungi</taxon>
        <taxon>Dikarya</taxon>
        <taxon>Ascomycota</taxon>
        <taxon>Pezizomycotina</taxon>
        <taxon>Dothideomycetes</taxon>
        <taxon>Dothideomycetidae</taxon>
        <taxon>Mycosphaerellales</taxon>
        <taxon>Mycosphaerellaceae</taxon>
        <taxon>Zymoseptoria</taxon>
    </lineage>
</organism>
<dbReference type="HOGENOM" id="CLU_004184_6_2_1"/>
<dbReference type="Pfam" id="PF06985">
    <property type="entry name" value="HET"/>
    <property type="match status" value="1"/>
</dbReference>
<dbReference type="Proteomes" id="UP000008062">
    <property type="component" value="Chromosome 1"/>
</dbReference>
<dbReference type="OrthoDB" id="3650563at2759"/>
<dbReference type="OMA" id="AMMANIY"/>
<dbReference type="PANTHER" id="PTHR24148:SF64">
    <property type="entry name" value="HETEROKARYON INCOMPATIBILITY DOMAIN-CONTAINING PROTEIN"/>
    <property type="match status" value="1"/>
</dbReference>
<sequence length="123" mass="14419">LPHYRHIPLENPAIQIRLLKATPTLRYNTDLVSHARAPRYNAISHTWGEPKNNTTIVVDERPLTVRQNCYDALLQAHRFDRHIYLWIDAICINQADDEEKSCQVHRMHDIYLWADHVLACLGE</sequence>
<dbReference type="InterPro" id="IPR010730">
    <property type="entry name" value="HET"/>
</dbReference>
<proteinExistence type="predicted"/>
<dbReference type="PANTHER" id="PTHR24148">
    <property type="entry name" value="ANKYRIN REPEAT DOMAIN-CONTAINING PROTEIN 39 HOMOLOG-RELATED"/>
    <property type="match status" value="1"/>
</dbReference>
<dbReference type="RefSeq" id="XP_003856671.1">
    <property type="nucleotide sequence ID" value="XM_003856623.1"/>
</dbReference>
<reference evidence="2 3" key="1">
    <citation type="journal article" date="2011" name="PLoS Genet.">
        <title>Finished genome of the fungal wheat pathogen Mycosphaerella graminicola reveals dispensome structure, chromosome plasticity, and stealth pathogenesis.</title>
        <authorList>
            <person name="Goodwin S.B."/>
            <person name="Ben M'barek S."/>
            <person name="Dhillon B."/>
            <person name="Wittenberg A.H.J."/>
            <person name="Crane C.F."/>
            <person name="Hane J.K."/>
            <person name="Foster A.J."/>
            <person name="Van der Lee T.A.J."/>
            <person name="Grimwood J."/>
            <person name="Aerts A."/>
            <person name="Antoniw J."/>
            <person name="Bailey A."/>
            <person name="Bluhm B."/>
            <person name="Bowler J."/>
            <person name="Bristow J."/>
            <person name="van der Burgt A."/>
            <person name="Canto-Canche B."/>
            <person name="Churchill A.C.L."/>
            <person name="Conde-Ferraez L."/>
            <person name="Cools H.J."/>
            <person name="Coutinho P.M."/>
            <person name="Csukai M."/>
            <person name="Dehal P."/>
            <person name="De Wit P."/>
            <person name="Donzelli B."/>
            <person name="van de Geest H.C."/>
            <person name="van Ham R.C.H.J."/>
            <person name="Hammond-Kosack K.E."/>
            <person name="Henrissat B."/>
            <person name="Kilian A."/>
            <person name="Kobayashi A.K."/>
            <person name="Koopmann E."/>
            <person name="Kourmpetis Y."/>
            <person name="Kuzniar A."/>
            <person name="Lindquist E."/>
            <person name="Lombard V."/>
            <person name="Maliepaard C."/>
            <person name="Martins N."/>
            <person name="Mehrabi R."/>
            <person name="Nap J.P.H."/>
            <person name="Ponomarenko A."/>
            <person name="Rudd J.J."/>
            <person name="Salamov A."/>
            <person name="Schmutz J."/>
            <person name="Schouten H.J."/>
            <person name="Shapiro H."/>
            <person name="Stergiopoulos I."/>
            <person name="Torriani S.F.F."/>
            <person name="Tu H."/>
            <person name="de Vries R.P."/>
            <person name="Waalwijk C."/>
            <person name="Ware S.B."/>
            <person name="Wiebenga A."/>
            <person name="Zwiers L.-H."/>
            <person name="Oliver R.P."/>
            <person name="Grigoriev I.V."/>
            <person name="Kema G.H.J."/>
        </authorList>
    </citation>
    <scope>NUCLEOTIDE SEQUENCE [LARGE SCALE GENOMIC DNA]</scope>
    <source>
        <strain evidence="3">CBS 115943 / IPO323</strain>
    </source>
</reference>
<protein>
    <recommendedName>
        <fullName evidence="1">Heterokaryon incompatibility domain-containing protein</fullName>
    </recommendedName>
</protein>
<feature type="non-terminal residue" evidence="2">
    <location>
        <position position="123"/>
    </location>
</feature>
<keyword evidence="3" id="KW-1185">Reference proteome</keyword>
<feature type="non-terminal residue" evidence="2">
    <location>
        <position position="1"/>
    </location>
</feature>
<dbReference type="GeneID" id="13398077"/>
<name>F9X0L8_ZYMTI</name>
<dbReference type="STRING" id="336722.F9X0L8"/>
<dbReference type="AlphaFoldDB" id="F9X0L8"/>
<accession>F9X0L8</accession>
<evidence type="ECO:0000313" key="3">
    <source>
        <dbReference type="Proteomes" id="UP000008062"/>
    </source>
</evidence>
<gene>
    <name evidence="2" type="ORF">MYCGRDRAFT_28473</name>
</gene>
<evidence type="ECO:0000313" key="2">
    <source>
        <dbReference type="EMBL" id="EGP91647.1"/>
    </source>
</evidence>
<dbReference type="InterPro" id="IPR052895">
    <property type="entry name" value="HetReg/Transcr_Mod"/>
</dbReference>
<dbReference type="KEGG" id="ztr:MYCGRDRAFT_28473"/>
<dbReference type="InParanoid" id="F9X0L8"/>